<dbReference type="GO" id="GO:0003677">
    <property type="term" value="F:DNA binding"/>
    <property type="evidence" value="ECO:0007669"/>
    <property type="project" value="UniProtKB-KW"/>
</dbReference>
<comment type="caution">
    <text evidence="5">The sequence shown here is derived from an EMBL/GenBank/DDBJ whole genome shotgun (WGS) entry which is preliminary data.</text>
</comment>
<keyword evidence="1" id="KW-0805">Transcription regulation</keyword>
<dbReference type="Pfam" id="PF00356">
    <property type="entry name" value="LacI"/>
    <property type="match status" value="1"/>
</dbReference>
<dbReference type="Proteomes" id="UP001589793">
    <property type="component" value="Unassembled WGS sequence"/>
</dbReference>
<feature type="domain" description="HTH lacI-type" evidence="4">
    <location>
        <begin position="1"/>
        <end position="53"/>
    </location>
</feature>
<evidence type="ECO:0000313" key="5">
    <source>
        <dbReference type="EMBL" id="MFC0673060.1"/>
    </source>
</evidence>
<evidence type="ECO:0000259" key="4">
    <source>
        <dbReference type="PROSITE" id="PS50932"/>
    </source>
</evidence>
<dbReference type="InterPro" id="IPR010982">
    <property type="entry name" value="Lambda_DNA-bd_dom_sf"/>
</dbReference>
<organism evidence="5 6">
    <name type="scientific">Brachybacterium hainanense</name>
    <dbReference type="NCBI Taxonomy" id="1541174"/>
    <lineage>
        <taxon>Bacteria</taxon>
        <taxon>Bacillati</taxon>
        <taxon>Actinomycetota</taxon>
        <taxon>Actinomycetes</taxon>
        <taxon>Micrococcales</taxon>
        <taxon>Dermabacteraceae</taxon>
        <taxon>Brachybacterium</taxon>
    </lineage>
</organism>
<dbReference type="Pfam" id="PF13377">
    <property type="entry name" value="Peripla_BP_3"/>
    <property type="match status" value="1"/>
</dbReference>
<protein>
    <submittedName>
        <fullName evidence="5">LacI family DNA-binding transcriptional regulator</fullName>
    </submittedName>
</protein>
<dbReference type="InterPro" id="IPR046335">
    <property type="entry name" value="LacI/GalR-like_sensor"/>
</dbReference>
<dbReference type="RefSeq" id="WP_376978326.1">
    <property type="nucleotide sequence ID" value="NZ_JBHLSV010000003.1"/>
</dbReference>
<keyword evidence="3" id="KW-0804">Transcription</keyword>
<dbReference type="PROSITE" id="PS50932">
    <property type="entry name" value="HTH_LACI_2"/>
    <property type="match status" value="1"/>
</dbReference>
<dbReference type="SUPFAM" id="SSF47413">
    <property type="entry name" value="lambda repressor-like DNA-binding domains"/>
    <property type="match status" value="1"/>
</dbReference>
<keyword evidence="2 5" id="KW-0238">DNA-binding</keyword>
<dbReference type="SUPFAM" id="SSF53822">
    <property type="entry name" value="Periplasmic binding protein-like I"/>
    <property type="match status" value="1"/>
</dbReference>
<keyword evidence="6" id="KW-1185">Reference proteome</keyword>
<proteinExistence type="predicted"/>
<dbReference type="PANTHER" id="PTHR30146">
    <property type="entry name" value="LACI-RELATED TRANSCRIPTIONAL REPRESSOR"/>
    <property type="match status" value="1"/>
</dbReference>
<evidence type="ECO:0000256" key="2">
    <source>
        <dbReference type="ARBA" id="ARBA00023125"/>
    </source>
</evidence>
<dbReference type="Gene3D" id="1.10.260.40">
    <property type="entry name" value="lambda repressor-like DNA-binding domains"/>
    <property type="match status" value="1"/>
</dbReference>
<dbReference type="CDD" id="cd06267">
    <property type="entry name" value="PBP1_LacI_sugar_binding-like"/>
    <property type="match status" value="1"/>
</dbReference>
<evidence type="ECO:0000256" key="1">
    <source>
        <dbReference type="ARBA" id="ARBA00023015"/>
    </source>
</evidence>
<reference evidence="5 6" key="1">
    <citation type="submission" date="2024-09" db="EMBL/GenBank/DDBJ databases">
        <authorList>
            <person name="Sun Q."/>
            <person name="Mori K."/>
        </authorList>
    </citation>
    <scope>NUCLEOTIDE SEQUENCE [LARGE SCALE GENOMIC DNA]</scope>
    <source>
        <strain evidence="5 6">CICC 10874</strain>
    </source>
</reference>
<dbReference type="SMART" id="SM00354">
    <property type="entry name" value="HTH_LACI"/>
    <property type="match status" value="1"/>
</dbReference>
<dbReference type="Gene3D" id="3.40.50.2300">
    <property type="match status" value="2"/>
</dbReference>
<dbReference type="InterPro" id="IPR028082">
    <property type="entry name" value="Peripla_BP_I"/>
</dbReference>
<dbReference type="InterPro" id="IPR000843">
    <property type="entry name" value="HTH_LacI"/>
</dbReference>
<evidence type="ECO:0000256" key="3">
    <source>
        <dbReference type="ARBA" id="ARBA00023163"/>
    </source>
</evidence>
<name>A0ABV6R7W2_9MICO</name>
<evidence type="ECO:0000313" key="6">
    <source>
        <dbReference type="Proteomes" id="UP001589793"/>
    </source>
</evidence>
<sequence length="332" mass="35533">MAQVAQRAGVSLGTVSHVLNHPSRVTESTRERVLAAMEELSFHPSAAARTLAGGRSDAIGLVLTDLGNSLFVDVARGATREAEAQGMYVLLADGDAERGRELTQLRVFDDLHVAGSMVTLNDETHRAELLARHRPDRPLVLLNICAPDDRSCSVEVDHELGGRLATAHLLSRGRRRIAFLGGSARLRPVVQRRTGFLRVLAQAGLGPARVIEDPEQLGRADGYRAGRLLAADVRAGRVDAVFAVSDLMAAGVLEVLREEGLDVPGDVALVGYDDNVAAHDVPVPLTTLAQPGMEMGRQGARLVIEEARSPGEHRHEQVVLQPQLVVRASTGG</sequence>
<dbReference type="CDD" id="cd01392">
    <property type="entry name" value="HTH_LacI"/>
    <property type="match status" value="1"/>
</dbReference>
<accession>A0ABV6R7W2</accession>
<dbReference type="EMBL" id="JBHLSV010000003">
    <property type="protein sequence ID" value="MFC0673060.1"/>
    <property type="molecule type" value="Genomic_DNA"/>
</dbReference>
<dbReference type="PANTHER" id="PTHR30146:SF109">
    <property type="entry name" value="HTH-TYPE TRANSCRIPTIONAL REGULATOR GALS"/>
    <property type="match status" value="1"/>
</dbReference>
<gene>
    <name evidence="5" type="ORF">ACFFF6_03715</name>
</gene>